<dbReference type="Pfam" id="PF00528">
    <property type="entry name" value="BPD_transp_1"/>
    <property type="match status" value="1"/>
</dbReference>
<evidence type="ECO:0000256" key="4">
    <source>
        <dbReference type="ARBA" id="ARBA00022692"/>
    </source>
</evidence>
<dbReference type="InterPro" id="IPR035906">
    <property type="entry name" value="MetI-like_sf"/>
</dbReference>
<evidence type="ECO:0000256" key="3">
    <source>
        <dbReference type="ARBA" id="ARBA00022475"/>
    </source>
</evidence>
<dbReference type="PATRIC" id="fig|1195236.3.peg.3062"/>
<name>S0FHX4_RUMCE</name>
<evidence type="ECO:0000256" key="5">
    <source>
        <dbReference type="ARBA" id="ARBA00022989"/>
    </source>
</evidence>
<dbReference type="GO" id="GO:0055085">
    <property type="term" value="P:transmembrane transport"/>
    <property type="evidence" value="ECO:0007669"/>
    <property type="project" value="InterPro"/>
</dbReference>
<feature type="transmembrane region" description="Helical" evidence="7">
    <location>
        <begin position="109"/>
        <end position="133"/>
    </location>
</feature>
<gene>
    <name evidence="9" type="ORF">CTER_2741</name>
</gene>
<dbReference type="EMBL" id="AORV01000038">
    <property type="protein sequence ID" value="EMS71400.1"/>
    <property type="molecule type" value="Genomic_DNA"/>
</dbReference>
<evidence type="ECO:0000256" key="1">
    <source>
        <dbReference type="ARBA" id="ARBA00004651"/>
    </source>
</evidence>
<proteinExistence type="inferred from homology"/>
<evidence type="ECO:0000259" key="8">
    <source>
        <dbReference type="PROSITE" id="PS50928"/>
    </source>
</evidence>
<dbReference type="PANTHER" id="PTHR30193">
    <property type="entry name" value="ABC TRANSPORTER PERMEASE PROTEIN"/>
    <property type="match status" value="1"/>
</dbReference>
<protein>
    <submittedName>
        <fullName evidence="9">ABC transporter, permease protein</fullName>
    </submittedName>
</protein>
<accession>S0FHX4</accession>
<dbReference type="Gene3D" id="1.10.3720.10">
    <property type="entry name" value="MetI-like"/>
    <property type="match status" value="1"/>
</dbReference>
<keyword evidence="10" id="KW-1185">Reference proteome</keyword>
<feature type="transmembrane region" description="Helical" evidence="7">
    <location>
        <begin position="268"/>
        <end position="288"/>
    </location>
</feature>
<reference evidence="9 10" key="1">
    <citation type="journal article" date="2013" name="Genome Announc.">
        <title>Draft Genome Sequence of the Cellulolytic, Mesophilic, Anaerobic Bacterium Clostridium termitidis Strain CT1112 (DSM 5398).</title>
        <authorList>
            <person name="Lal S."/>
            <person name="Ramachandran U."/>
            <person name="Zhang X."/>
            <person name="Munir R."/>
            <person name="Sparling R."/>
            <person name="Levin D.B."/>
        </authorList>
    </citation>
    <scope>NUCLEOTIDE SEQUENCE [LARGE SCALE GENOMIC DNA]</scope>
    <source>
        <strain evidence="9 10">CT1112</strain>
    </source>
</reference>
<organism evidence="9 10">
    <name type="scientific">Ruminiclostridium cellobioparum subsp. termitidis CT1112</name>
    <dbReference type="NCBI Taxonomy" id="1195236"/>
    <lineage>
        <taxon>Bacteria</taxon>
        <taxon>Bacillati</taxon>
        <taxon>Bacillota</taxon>
        <taxon>Clostridia</taxon>
        <taxon>Eubacteriales</taxon>
        <taxon>Oscillospiraceae</taxon>
        <taxon>Ruminiclostridium</taxon>
    </lineage>
</organism>
<comment type="similarity">
    <text evidence="7">Belongs to the binding-protein-dependent transport system permease family.</text>
</comment>
<dbReference type="GO" id="GO:0005886">
    <property type="term" value="C:plasma membrane"/>
    <property type="evidence" value="ECO:0007669"/>
    <property type="project" value="UniProtKB-SubCell"/>
</dbReference>
<dbReference type="Proteomes" id="UP000014155">
    <property type="component" value="Unassembled WGS sequence"/>
</dbReference>
<keyword evidence="5 7" id="KW-1133">Transmembrane helix</keyword>
<feature type="transmembrane region" description="Helical" evidence="7">
    <location>
        <begin position="159"/>
        <end position="179"/>
    </location>
</feature>
<dbReference type="RefSeq" id="WP_004626492.1">
    <property type="nucleotide sequence ID" value="NZ_AORV01000038.1"/>
</dbReference>
<dbReference type="InterPro" id="IPR051393">
    <property type="entry name" value="ABC_transporter_permease"/>
</dbReference>
<feature type="domain" description="ABC transmembrane type-1" evidence="8">
    <location>
        <begin position="73"/>
        <end position="284"/>
    </location>
</feature>
<evidence type="ECO:0000313" key="9">
    <source>
        <dbReference type="EMBL" id="EMS71400.1"/>
    </source>
</evidence>
<dbReference type="STRING" id="1195236.CTER_2741"/>
<evidence type="ECO:0000256" key="6">
    <source>
        <dbReference type="ARBA" id="ARBA00023136"/>
    </source>
</evidence>
<dbReference type="eggNOG" id="COG1175">
    <property type="taxonomic scope" value="Bacteria"/>
</dbReference>
<keyword evidence="4 7" id="KW-0812">Transmembrane</keyword>
<sequence length="292" mass="33464">MQIQKKAGRTQQKMVPYLFILPFLISYILFFLYPAIYSFVLSFYKYKGYGEAKFIGISNYASLFQYETLWKCLGNTFFYFIASFIPTMIFAFLLAMLVRSKLIQRFQSFYKPILFLPQICAVVASALCFKIIFGERVGVFSQLLNSQIPFLTDDRYMKWTVVILITWRAIGWYFIIYLSGLTTISDEIMEAATIDGANNVQSTFFITIPLMKPIFMLAFITNAIGSLKIFTEPNLVLGINYDPPMKAAPFINIILNNLNGSQFGMASAAGWILVMVIFILTLVQLKFFKGEE</sequence>
<evidence type="ECO:0000256" key="2">
    <source>
        <dbReference type="ARBA" id="ARBA00022448"/>
    </source>
</evidence>
<feature type="transmembrane region" description="Helical" evidence="7">
    <location>
        <begin position="15"/>
        <end position="36"/>
    </location>
</feature>
<dbReference type="SUPFAM" id="SSF161098">
    <property type="entry name" value="MetI-like"/>
    <property type="match status" value="1"/>
</dbReference>
<comment type="caution">
    <text evidence="9">The sequence shown here is derived from an EMBL/GenBank/DDBJ whole genome shotgun (WGS) entry which is preliminary data.</text>
</comment>
<dbReference type="PANTHER" id="PTHR30193:SF37">
    <property type="entry name" value="INNER MEMBRANE ABC TRANSPORTER PERMEASE PROTEIN YCJO"/>
    <property type="match status" value="1"/>
</dbReference>
<keyword evidence="3" id="KW-1003">Cell membrane</keyword>
<evidence type="ECO:0000313" key="10">
    <source>
        <dbReference type="Proteomes" id="UP000014155"/>
    </source>
</evidence>
<dbReference type="AlphaFoldDB" id="S0FHX4"/>
<keyword evidence="2 7" id="KW-0813">Transport</keyword>
<dbReference type="PROSITE" id="PS50928">
    <property type="entry name" value="ABC_TM1"/>
    <property type="match status" value="1"/>
</dbReference>
<dbReference type="InterPro" id="IPR000515">
    <property type="entry name" value="MetI-like"/>
</dbReference>
<keyword evidence="6 7" id="KW-0472">Membrane</keyword>
<dbReference type="CDD" id="cd06261">
    <property type="entry name" value="TM_PBP2"/>
    <property type="match status" value="1"/>
</dbReference>
<evidence type="ECO:0000256" key="7">
    <source>
        <dbReference type="RuleBase" id="RU363032"/>
    </source>
</evidence>
<feature type="transmembrane region" description="Helical" evidence="7">
    <location>
        <begin position="77"/>
        <end position="97"/>
    </location>
</feature>
<comment type="subcellular location">
    <subcellularLocation>
        <location evidence="1 7">Cell membrane</location>
        <topology evidence="1 7">Multi-pass membrane protein</topology>
    </subcellularLocation>
</comment>